<feature type="region of interest" description="Disordered" evidence="7">
    <location>
        <begin position="1"/>
        <end position="21"/>
    </location>
</feature>
<reference evidence="9 10" key="1">
    <citation type="submission" date="2014-05" db="EMBL/GenBank/DDBJ databases">
        <authorList>
            <person name="Sibley D."/>
            <person name="Venepally P."/>
            <person name="Karamycheva S."/>
            <person name="Hadjithomas M."/>
            <person name="Khan A."/>
            <person name="Brunk B."/>
            <person name="Roos D."/>
            <person name="Caler E."/>
            <person name="Lorenzi H."/>
        </authorList>
    </citation>
    <scope>NUCLEOTIDE SEQUENCE [LARGE SCALE GENOMIC DNA]</scope>
    <source>
        <strain evidence="9 10">RUB</strain>
    </source>
</reference>
<dbReference type="PANTHER" id="PTHR10617:SF107">
    <property type="entry name" value="ELECTRON TRANSFER FLAVOPROTEIN-UBIQUINONE OXIDOREDUCTASE, MITOCHONDRIAL"/>
    <property type="match status" value="1"/>
</dbReference>
<keyword evidence="4 6" id="KW-0408">Iron</keyword>
<dbReference type="Gene3D" id="3.30.70.20">
    <property type="match status" value="1"/>
</dbReference>
<keyword evidence="6 9" id="KW-0560">Oxidoreductase</keyword>
<keyword evidence="2 6" id="KW-0479">Metal-binding</keyword>
<dbReference type="GO" id="GO:0004174">
    <property type="term" value="F:electron-transferring-flavoprotein dehydrogenase activity"/>
    <property type="evidence" value="ECO:0007669"/>
    <property type="project" value="UniProtKB-UniRule"/>
</dbReference>
<evidence type="ECO:0000256" key="4">
    <source>
        <dbReference type="ARBA" id="ARBA00023004"/>
    </source>
</evidence>
<feature type="domain" description="ETF-QO/FixX C-terminal" evidence="8">
    <location>
        <begin position="1"/>
        <end position="50"/>
    </location>
</feature>
<organism evidence="9 10">
    <name type="scientific">Toxoplasma gondii RUB</name>
    <dbReference type="NCBI Taxonomy" id="935652"/>
    <lineage>
        <taxon>Eukaryota</taxon>
        <taxon>Sar</taxon>
        <taxon>Alveolata</taxon>
        <taxon>Apicomplexa</taxon>
        <taxon>Conoidasida</taxon>
        <taxon>Coccidia</taxon>
        <taxon>Eucoccidiorida</taxon>
        <taxon>Eimeriorina</taxon>
        <taxon>Sarcocystidae</taxon>
        <taxon>Toxoplasma</taxon>
    </lineage>
</organism>
<evidence type="ECO:0000256" key="3">
    <source>
        <dbReference type="ARBA" id="ARBA00022982"/>
    </source>
</evidence>
<dbReference type="PANTHER" id="PTHR10617">
    <property type="entry name" value="ELECTRON TRANSFER FLAVOPROTEIN-UBIQUINONE OXIDOREDUCTASE"/>
    <property type="match status" value="1"/>
</dbReference>
<evidence type="ECO:0000256" key="2">
    <source>
        <dbReference type="ARBA" id="ARBA00022723"/>
    </source>
</evidence>
<keyword evidence="5 6" id="KW-0411">Iron-sulfur</keyword>
<evidence type="ECO:0000313" key="9">
    <source>
        <dbReference type="EMBL" id="KFG58302.1"/>
    </source>
</evidence>
<accession>A0A086LNT4</accession>
<comment type="cofactor">
    <cofactor evidence="6">
        <name>FAD</name>
        <dbReference type="ChEBI" id="CHEBI:57692"/>
    </cofactor>
</comment>
<comment type="catalytic activity">
    <reaction evidence="6">
        <text>a ubiquinone + reduced [electron-transfer flavoprotein] = a ubiquinol + oxidized [electron-transfer flavoprotein] + H(+)</text>
        <dbReference type="Rhea" id="RHEA:24052"/>
        <dbReference type="Rhea" id="RHEA-COMP:9565"/>
        <dbReference type="Rhea" id="RHEA-COMP:9566"/>
        <dbReference type="Rhea" id="RHEA-COMP:10685"/>
        <dbReference type="Rhea" id="RHEA-COMP:10686"/>
        <dbReference type="ChEBI" id="CHEBI:15378"/>
        <dbReference type="ChEBI" id="CHEBI:16389"/>
        <dbReference type="ChEBI" id="CHEBI:17976"/>
        <dbReference type="ChEBI" id="CHEBI:57692"/>
        <dbReference type="ChEBI" id="CHEBI:58307"/>
        <dbReference type="EC" id="1.5.5.1"/>
    </reaction>
</comment>
<evidence type="ECO:0000256" key="1">
    <source>
        <dbReference type="ARBA" id="ARBA00022448"/>
    </source>
</evidence>
<keyword evidence="3 6" id="KW-0249">Electron transport</keyword>
<dbReference type="AlphaFoldDB" id="A0A086LNT4"/>
<keyword evidence="6" id="KW-0285">Flavoprotein</keyword>
<protein>
    <recommendedName>
        <fullName evidence="6">Electron transfer flavoprotein-ubiquinone oxidoreductase</fullName>
        <shortName evidence="6">ETF-QO</shortName>
        <ecNumber evidence="6">1.5.5.1</ecNumber>
    </recommendedName>
</protein>
<comment type="cofactor">
    <cofactor evidence="6">
        <name>[4Fe-4S] cluster</name>
        <dbReference type="ChEBI" id="CHEBI:49883"/>
    </cofactor>
    <text evidence="6">Binds 1 [4Fe-4S] cluster.</text>
</comment>
<evidence type="ECO:0000256" key="6">
    <source>
        <dbReference type="RuleBase" id="RU366068"/>
    </source>
</evidence>
<comment type="caution">
    <text evidence="9">The sequence shown here is derived from an EMBL/GenBank/DDBJ whole genome shotgun (WGS) entry which is preliminary data.</text>
</comment>
<dbReference type="InterPro" id="IPR040156">
    <property type="entry name" value="ETF-QO"/>
</dbReference>
<dbReference type="InterPro" id="IPR007859">
    <property type="entry name" value="ETF-QO/FixX_C"/>
</dbReference>
<dbReference type="EMBL" id="AFYV02002572">
    <property type="protein sequence ID" value="KFG58302.1"/>
    <property type="molecule type" value="Genomic_DNA"/>
</dbReference>
<sequence>FDILDNLARSGTTHDHDQPSHLVIRHGKERVPVDVSLRRFAGPESRFCPAK</sequence>
<dbReference type="VEuPathDB" id="ToxoDB:TGRUB_265230B"/>
<keyword evidence="6 9" id="KW-0830">Ubiquinone</keyword>
<dbReference type="GO" id="GO:0051539">
    <property type="term" value="F:4 iron, 4 sulfur cluster binding"/>
    <property type="evidence" value="ECO:0007669"/>
    <property type="project" value="UniProtKB-UniRule"/>
</dbReference>
<dbReference type="EC" id="1.5.5.1" evidence="6"/>
<evidence type="ECO:0000256" key="5">
    <source>
        <dbReference type="ARBA" id="ARBA00023014"/>
    </source>
</evidence>
<evidence type="ECO:0000313" key="10">
    <source>
        <dbReference type="Proteomes" id="UP000028834"/>
    </source>
</evidence>
<keyword evidence="6" id="KW-0274">FAD</keyword>
<evidence type="ECO:0000256" key="7">
    <source>
        <dbReference type="SAM" id="MobiDB-lite"/>
    </source>
</evidence>
<dbReference type="Proteomes" id="UP000028834">
    <property type="component" value="Unassembled WGS sequence"/>
</dbReference>
<evidence type="ECO:0000259" key="8">
    <source>
        <dbReference type="Pfam" id="PF05187"/>
    </source>
</evidence>
<gene>
    <name evidence="9" type="ORF">TGRUB_265230B</name>
</gene>
<proteinExistence type="predicted"/>
<name>A0A086LNT4_TOXGO</name>
<dbReference type="Pfam" id="PF05187">
    <property type="entry name" value="Fer4_ETF_QO"/>
    <property type="match status" value="1"/>
</dbReference>
<keyword evidence="1 6" id="KW-0813">Transport</keyword>
<dbReference type="GO" id="GO:0046872">
    <property type="term" value="F:metal ion binding"/>
    <property type="evidence" value="ECO:0007669"/>
    <property type="project" value="UniProtKB-KW"/>
</dbReference>
<comment type="function">
    <text evidence="6">Accepts electrons from ETF and reduces ubiquinone.</text>
</comment>
<dbReference type="GO" id="GO:0005743">
    <property type="term" value="C:mitochondrial inner membrane"/>
    <property type="evidence" value="ECO:0007669"/>
    <property type="project" value="TreeGrafter"/>
</dbReference>
<feature type="non-terminal residue" evidence="9">
    <location>
        <position position="1"/>
    </location>
</feature>